<evidence type="ECO:0000313" key="2">
    <source>
        <dbReference type="EMBL" id="MFD2921365.1"/>
    </source>
</evidence>
<dbReference type="RefSeq" id="WP_386101523.1">
    <property type="nucleotide sequence ID" value="NZ_JBHUOZ010000003.1"/>
</dbReference>
<dbReference type="PANTHER" id="PTHR37314:SF4">
    <property type="entry name" value="UPF0700 TRANSMEMBRANE PROTEIN YOAK"/>
    <property type="match status" value="1"/>
</dbReference>
<feature type="transmembrane region" description="Helical" evidence="1">
    <location>
        <begin position="91"/>
        <end position="112"/>
    </location>
</feature>
<keyword evidence="1" id="KW-1133">Transmembrane helix</keyword>
<feature type="transmembrane region" description="Helical" evidence="1">
    <location>
        <begin position="61"/>
        <end position="84"/>
    </location>
</feature>
<dbReference type="Pfam" id="PF06912">
    <property type="entry name" value="DUF1275"/>
    <property type="match status" value="1"/>
</dbReference>
<dbReference type="InterPro" id="IPR010699">
    <property type="entry name" value="DUF1275"/>
</dbReference>
<dbReference type="Proteomes" id="UP001597511">
    <property type="component" value="Unassembled WGS sequence"/>
</dbReference>
<comment type="caution">
    <text evidence="2">The sequence shown here is derived from an EMBL/GenBank/DDBJ whole genome shotgun (WGS) entry which is preliminary data.</text>
</comment>
<keyword evidence="1" id="KW-0472">Membrane</keyword>
<name>A0ABW6AAD9_9BACT</name>
<proteinExistence type="predicted"/>
<keyword evidence="3" id="KW-1185">Reference proteome</keyword>
<reference evidence="3" key="1">
    <citation type="journal article" date="2019" name="Int. J. Syst. Evol. Microbiol.">
        <title>The Global Catalogue of Microorganisms (GCM) 10K type strain sequencing project: providing services to taxonomists for standard genome sequencing and annotation.</title>
        <authorList>
            <consortium name="The Broad Institute Genomics Platform"/>
            <consortium name="The Broad Institute Genome Sequencing Center for Infectious Disease"/>
            <person name="Wu L."/>
            <person name="Ma J."/>
        </authorList>
    </citation>
    <scope>NUCLEOTIDE SEQUENCE [LARGE SCALE GENOMIC DNA]</scope>
    <source>
        <strain evidence="3">KCTC 23299</strain>
    </source>
</reference>
<dbReference type="EMBL" id="JBHUOZ010000003">
    <property type="protein sequence ID" value="MFD2921365.1"/>
    <property type="molecule type" value="Genomic_DNA"/>
</dbReference>
<evidence type="ECO:0000256" key="1">
    <source>
        <dbReference type="SAM" id="Phobius"/>
    </source>
</evidence>
<feature type="transmembrane region" description="Helical" evidence="1">
    <location>
        <begin position="124"/>
        <end position="143"/>
    </location>
</feature>
<dbReference type="PANTHER" id="PTHR37314">
    <property type="entry name" value="SLR0142 PROTEIN"/>
    <property type="match status" value="1"/>
</dbReference>
<sequence length="244" mass="27149">MFRHIGTRRNFIHNLRLAVLLCFTAGFVNACGFLAFATLTTNVTGHAAILAVKITEADLTGVLVILVWLLLFLTGAFLSSFYIHKVGRDKVYAYTLPMMVEILILLAVALWGHNYGNSIIKHELFPGSLLFAMGVQNAMVSMVSGSVVRTTHLTGIFTDLGIDLSVLAQTADGTAGELKKRIYLRVMIIVFFLVGGIAGGFLYHALKNTAFLIPAGVLVITIVYDYFRVRWRRKWLHAMRRKNQ</sequence>
<gene>
    <name evidence="2" type="ORF">ACFS6H_16685</name>
</gene>
<organism evidence="2 3">
    <name type="scientific">Terrimonas rubra</name>
    <dbReference type="NCBI Taxonomy" id="1035890"/>
    <lineage>
        <taxon>Bacteria</taxon>
        <taxon>Pseudomonadati</taxon>
        <taxon>Bacteroidota</taxon>
        <taxon>Chitinophagia</taxon>
        <taxon>Chitinophagales</taxon>
        <taxon>Chitinophagaceae</taxon>
        <taxon>Terrimonas</taxon>
    </lineage>
</organism>
<accession>A0ABW6AAD9</accession>
<protein>
    <submittedName>
        <fullName evidence="2">YoaK family protein</fullName>
    </submittedName>
</protein>
<keyword evidence="1" id="KW-0812">Transmembrane</keyword>
<feature type="transmembrane region" description="Helical" evidence="1">
    <location>
        <begin position="209"/>
        <end position="227"/>
    </location>
</feature>
<feature type="transmembrane region" description="Helical" evidence="1">
    <location>
        <begin position="182"/>
        <end position="203"/>
    </location>
</feature>
<evidence type="ECO:0000313" key="3">
    <source>
        <dbReference type="Proteomes" id="UP001597511"/>
    </source>
</evidence>